<evidence type="ECO:0000256" key="1">
    <source>
        <dbReference type="ARBA" id="ARBA00022737"/>
    </source>
</evidence>
<dbReference type="Gene3D" id="1.25.40.20">
    <property type="entry name" value="Ankyrin repeat-containing domain"/>
    <property type="match status" value="1"/>
</dbReference>
<feature type="repeat" description="ANK" evidence="3">
    <location>
        <begin position="6"/>
        <end position="38"/>
    </location>
</feature>
<proteinExistence type="predicted"/>
<dbReference type="PANTHER" id="PTHR24171">
    <property type="entry name" value="ANKYRIN REPEAT DOMAIN-CONTAINING PROTEIN 39-RELATED"/>
    <property type="match status" value="1"/>
</dbReference>
<protein>
    <submittedName>
        <fullName evidence="4">Ankyrin repeat domain-containing protein</fullName>
    </submittedName>
</protein>
<dbReference type="Proteomes" id="UP000218080">
    <property type="component" value="Unassembled WGS sequence"/>
</dbReference>
<dbReference type="InterPro" id="IPR036770">
    <property type="entry name" value="Ankyrin_rpt-contain_sf"/>
</dbReference>
<dbReference type="PROSITE" id="PS50088">
    <property type="entry name" value="ANK_REPEAT"/>
    <property type="match status" value="2"/>
</dbReference>
<sequence length="80" mass="8764">MRTLLENTAKLLEAAREGNIEEVTRLISEGANVNATAQDEKTPLHWATEMGYKDAVKALLGLGATSHWLQFTLGNLNVLN</sequence>
<dbReference type="PROSITE" id="PS50297">
    <property type="entry name" value="ANK_REP_REGION"/>
    <property type="match status" value="1"/>
</dbReference>
<dbReference type="EMBL" id="NWVJ02000229">
    <property type="protein sequence ID" value="TVS94380.1"/>
    <property type="molecule type" value="Genomic_DNA"/>
</dbReference>
<dbReference type="AlphaFoldDB" id="A0A6C1U122"/>
<evidence type="ECO:0000256" key="2">
    <source>
        <dbReference type="ARBA" id="ARBA00023043"/>
    </source>
</evidence>
<evidence type="ECO:0000256" key="3">
    <source>
        <dbReference type="PROSITE-ProRule" id="PRU00023"/>
    </source>
</evidence>
<feature type="repeat" description="ANK" evidence="3">
    <location>
        <begin position="39"/>
        <end position="64"/>
    </location>
</feature>
<comment type="caution">
    <text evidence="4">The sequence shown here is derived from an EMBL/GenBank/DDBJ whole genome shotgun (WGS) entry which is preliminary data.</text>
</comment>
<evidence type="ECO:0000313" key="4">
    <source>
        <dbReference type="EMBL" id="TVS94380.1"/>
    </source>
</evidence>
<dbReference type="SMART" id="SM00248">
    <property type="entry name" value="ANK"/>
    <property type="match status" value="2"/>
</dbReference>
<feature type="non-terminal residue" evidence="4">
    <location>
        <position position="80"/>
    </location>
</feature>
<accession>A0A6C1U122</accession>
<name>A0A6C1U122_WOLPI</name>
<reference evidence="4" key="1">
    <citation type="submission" date="2019-07" db="EMBL/GenBank/DDBJ databases">
        <title>Genome assemblies of Wolbachia strains wAlbA and wAlbB in wild caught Aedes albopictus specimens.</title>
        <authorList>
            <person name="Kulkarni A."/>
            <person name="Yu W."/>
            <person name="Xue R.-D."/>
            <person name="Ma Y."/>
            <person name="Xu J."/>
        </authorList>
    </citation>
    <scope>NUCLEOTIDE SEQUENCE</scope>
    <source>
        <strain evidence="4">HN2016</strain>
    </source>
</reference>
<dbReference type="InterPro" id="IPR002110">
    <property type="entry name" value="Ankyrin_rpt"/>
</dbReference>
<keyword evidence="2 3" id="KW-0040">ANK repeat</keyword>
<organism evidence="4">
    <name type="scientific">Wolbachia pipientis</name>
    <dbReference type="NCBI Taxonomy" id="955"/>
    <lineage>
        <taxon>Bacteria</taxon>
        <taxon>Pseudomonadati</taxon>
        <taxon>Pseudomonadota</taxon>
        <taxon>Alphaproteobacteria</taxon>
        <taxon>Rickettsiales</taxon>
        <taxon>Anaplasmataceae</taxon>
        <taxon>Wolbachieae</taxon>
        <taxon>Wolbachia</taxon>
    </lineage>
</organism>
<dbReference type="SUPFAM" id="SSF48403">
    <property type="entry name" value="Ankyrin repeat"/>
    <property type="match status" value="1"/>
</dbReference>
<keyword evidence="1" id="KW-0677">Repeat</keyword>
<dbReference type="Pfam" id="PF12796">
    <property type="entry name" value="Ank_2"/>
    <property type="match status" value="1"/>
</dbReference>
<gene>
    <name evidence="4" type="ORF">COM42_004165</name>
</gene>